<dbReference type="Gene3D" id="2.60.40.10">
    <property type="entry name" value="Immunoglobulins"/>
    <property type="match status" value="1"/>
</dbReference>
<evidence type="ECO:0000259" key="4">
    <source>
        <dbReference type="SMART" id="SM00642"/>
    </source>
</evidence>
<dbReference type="OrthoDB" id="18347at2157"/>
<reference evidence="5 8" key="1">
    <citation type="submission" date="2016-04" db="EMBL/GenBank/DDBJ databases">
        <authorList>
            <person name="Evans L.H."/>
            <person name="Alamgir A."/>
            <person name="Owens N."/>
            <person name="Weber N.D."/>
            <person name="Virtaneva K."/>
            <person name="Barbian K."/>
            <person name="Babar A."/>
            <person name="Rosenke K."/>
        </authorList>
    </citation>
    <scope>NUCLEOTIDE SEQUENCE [LARGE SCALE GENOMIC DNA]</scope>
    <source>
        <strain evidence="5">S5</strain>
        <strain evidence="8">S5(T) (JCM 30642 \VKM B-2941)</strain>
    </source>
</reference>
<dbReference type="CDD" id="cd11326">
    <property type="entry name" value="AmyAc_Glg_debranch"/>
    <property type="match status" value="1"/>
</dbReference>
<comment type="similarity">
    <text evidence="1">Belongs to the glycosyl hydrolase 13 family.</text>
</comment>
<dbReference type="CDD" id="cd02856">
    <property type="entry name" value="E_set_GDE_Isoamylase_N"/>
    <property type="match status" value="1"/>
</dbReference>
<evidence type="ECO:0000313" key="6">
    <source>
        <dbReference type="EMBL" id="SJK84072.1"/>
    </source>
</evidence>
<sequence length="701" mass="80435">MGIVSEGKPYPLGSTLTNDGVNFAIYSEDAESIELALFKPSDLKCPNETISMKEVDAHVWHCEVSGIKEGQLYGYYVGGPFDPSQGLRFNKNKLLIDPYAKSLNSKINWDDSIFPYDIMYGSSVNNEDDTEFMPKSMVVNDLYDWQDVRKPERRWNDTIIYETHVKSITQMKEDLDKNIRGTYSALGSSKVINYLKDLGITAVELMPVQQHVDDKVLVDRGLTNYWGYNTIAYFAPDLRYSTSHDNQIKEFKDMVFNLHSNGIEVILDVVYNHTAEGNHMGPLLSFRGIDNRTYYFLDPSDPSKYVDFTGTGNSLNVSNPQVLQMIMDSLRYWAIEMQIDGFRFDLASTLARNLYSINMLSPFMNVIHQDPVLSRLKLIAEPWDIGPGGYQVGNFPPKWSEWNGKYRDSLRKYWRGDDGMIGEFATRISGSPDLYDDGGKRPHSSINFVTCHDGFTLMDLVSYNTKHNEANTEGFEGGIDENYSFNYGVEGRTDDKKIMGLRYRSIKNFFLSLFVSQGTPMILGGDEIGRTQQGNNNAYCQDNEISWYDWNMDEDKQNLYKFVKKAIALRRSNPVLARKNFFRGDLVAGTEMKDVVWLDKNLEELKIEDWKNPSLKHLMVWINGEYTSEVEYSYRKITGGDLLLLFNSSDSDIMFKLPNDTKKWELYLDTNILNMDTLPIRLDSPQYLLKARGSAILREIV</sequence>
<dbReference type="GO" id="GO:0005980">
    <property type="term" value="P:glycogen catabolic process"/>
    <property type="evidence" value="ECO:0007669"/>
    <property type="project" value="InterPro"/>
</dbReference>
<dbReference type="PANTHER" id="PTHR43002">
    <property type="entry name" value="GLYCOGEN DEBRANCHING ENZYME"/>
    <property type="match status" value="1"/>
</dbReference>
<reference evidence="6" key="2">
    <citation type="submission" date="2016-06" db="EMBL/GenBank/DDBJ databases">
        <authorList>
            <person name="Olsen C.W."/>
            <person name="Carey S."/>
            <person name="Hinshaw L."/>
            <person name="Karasin A.I."/>
        </authorList>
    </citation>
    <scope>NUCLEOTIDE SEQUENCE [LARGE SCALE GENOMIC DNA]</scope>
    <source>
        <strain evidence="6">PM4</strain>
    </source>
</reference>
<dbReference type="SMART" id="SM00642">
    <property type="entry name" value="Aamy"/>
    <property type="match status" value="1"/>
</dbReference>
<keyword evidence="5" id="KW-0808">Transferase</keyword>
<dbReference type="InterPro" id="IPR013783">
    <property type="entry name" value="Ig-like_fold"/>
</dbReference>
<proteinExistence type="inferred from homology"/>
<keyword evidence="7" id="KW-1185">Reference proteome</keyword>
<dbReference type="InterPro" id="IPR017853">
    <property type="entry name" value="GH"/>
</dbReference>
<dbReference type="GO" id="GO:0016740">
    <property type="term" value="F:transferase activity"/>
    <property type="evidence" value="ECO:0007669"/>
    <property type="project" value="UniProtKB-KW"/>
</dbReference>
<dbReference type="EMBL" id="LT671858">
    <property type="protein sequence ID" value="SIM34926.1"/>
    <property type="molecule type" value="Genomic_DNA"/>
</dbReference>
<evidence type="ECO:0000256" key="3">
    <source>
        <dbReference type="ARBA" id="ARBA00023295"/>
    </source>
</evidence>
<dbReference type="AlphaFoldDB" id="A0A1N5SFX9"/>
<dbReference type="Gene3D" id="2.60.40.1180">
    <property type="entry name" value="Golgi alpha-mannosidase II"/>
    <property type="match status" value="1"/>
</dbReference>
<dbReference type="InterPro" id="IPR004193">
    <property type="entry name" value="Glyco_hydro_13_N"/>
</dbReference>
<dbReference type="EMBL" id="LT719092">
    <property type="protein sequence ID" value="SJK84072.1"/>
    <property type="molecule type" value="Genomic_DNA"/>
</dbReference>
<evidence type="ECO:0000256" key="2">
    <source>
        <dbReference type="ARBA" id="ARBA00022801"/>
    </source>
</evidence>
<dbReference type="GeneID" id="41587516"/>
<organism evidence="5 8">
    <name type="scientific">Cuniculiplasma divulgatum</name>
    <dbReference type="NCBI Taxonomy" id="1673428"/>
    <lineage>
        <taxon>Archaea</taxon>
        <taxon>Methanobacteriati</taxon>
        <taxon>Thermoplasmatota</taxon>
        <taxon>Thermoplasmata</taxon>
        <taxon>Thermoplasmatales</taxon>
        <taxon>Cuniculiplasmataceae</taxon>
        <taxon>Cuniculiplasma</taxon>
    </lineage>
</organism>
<keyword evidence="2" id="KW-0378">Hydrolase</keyword>
<name>A0A1N5SFX9_9ARCH</name>
<evidence type="ECO:0000313" key="7">
    <source>
        <dbReference type="Proteomes" id="UP000187822"/>
    </source>
</evidence>
<dbReference type="Pfam" id="PF00128">
    <property type="entry name" value="Alpha-amylase"/>
    <property type="match status" value="1"/>
</dbReference>
<dbReference type="InterPro" id="IPR011837">
    <property type="entry name" value="Glycogen_debranch_GlgX"/>
</dbReference>
<feature type="domain" description="Glycosyl hydrolase family 13 catalytic" evidence="4">
    <location>
        <begin position="166"/>
        <end position="570"/>
    </location>
</feature>
<gene>
    <name evidence="6" type="ORF">CPM_0178</name>
    <name evidence="5" type="ORF">CSP5_0212</name>
</gene>
<dbReference type="Pfam" id="PF02922">
    <property type="entry name" value="CBM_48"/>
    <property type="match status" value="1"/>
</dbReference>
<keyword evidence="3" id="KW-0326">Glycosidase</keyword>
<dbReference type="STRING" id="1673428.CPM_0178"/>
<evidence type="ECO:0000256" key="1">
    <source>
        <dbReference type="ARBA" id="ARBA00008061"/>
    </source>
</evidence>
<evidence type="ECO:0000313" key="8">
    <source>
        <dbReference type="Proteomes" id="UP000195607"/>
    </source>
</evidence>
<dbReference type="InterPro" id="IPR014756">
    <property type="entry name" value="Ig_E-set"/>
</dbReference>
<reference evidence="7" key="3">
    <citation type="submission" date="2016-06" db="EMBL/GenBank/DDBJ databases">
        <authorList>
            <person name="Toshchakov V.S."/>
        </authorList>
    </citation>
    <scope>NUCLEOTIDE SEQUENCE [LARGE SCALE GENOMIC DNA]</scope>
    <source>
        <strain>PM4 (JCM 30641</strain>
        <strain evidence="7">\VKM B-2940)</strain>
    </source>
</reference>
<accession>A0A1N5SFX9</accession>
<dbReference type="Gene3D" id="3.20.20.80">
    <property type="entry name" value="Glycosidases"/>
    <property type="match status" value="1"/>
</dbReference>
<dbReference type="Proteomes" id="UP000187822">
    <property type="component" value="Chromosome I"/>
</dbReference>
<dbReference type="Proteomes" id="UP000195607">
    <property type="component" value="Chromosome I"/>
</dbReference>
<evidence type="ECO:0000313" key="5">
    <source>
        <dbReference type="EMBL" id="SIM34926.1"/>
    </source>
</evidence>
<dbReference type="KEGG" id="cdiv:CPM_0178"/>
<dbReference type="RefSeq" id="WP_021789315.1">
    <property type="nucleotide sequence ID" value="NZ_LT671858.1"/>
</dbReference>
<dbReference type="SUPFAM" id="SSF51445">
    <property type="entry name" value="(Trans)glycosidases"/>
    <property type="match status" value="1"/>
</dbReference>
<dbReference type="InterPro" id="IPR044505">
    <property type="entry name" value="GlgX_Isoamylase_N_E_set"/>
</dbReference>
<dbReference type="InterPro" id="IPR013780">
    <property type="entry name" value="Glyco_hydro_b"/>
</dbReference>
<dbReference type="InterPro" id="IPR006047">
    <property type="entry name" value="GH13_cat_dom"/>
</dbReference>
<dbReference type="NCBIfam" id="TIGR02100">
    <property type="entry name" value="glgX_debranch"/>
    <property type="match status" value="1"/>
</dbReference>
<dbReference type="SUPFAM" id="SSF81296">
    <property type="entry name" value="E set domains"/>
    <property type="match status" value="1"/>
</dbReference>
<dbReference type="GO" id="GO:0004135">
    <property type="term" value="F:amylo-alpha-1,6-glucosidase activity"/>
    <property type="evidence" value="ECO:0007669"/>
    <property type="project" value="InterPro"/>
</dbReference>
<dbReference type="SUPFAM" id="SSF51011">
    <property type="entry name" value="Glycosyl hydrolase domain"/>
    <property type="match status" value="1"/>
</dbReference>
<protein>
    <submittedName>
        <fullName evidence="5">Bifunctional 4-alpha-glucanotransferase/amylo-alpha-1,6-glucosidase</fullName>
    </submittedName>
</protein>